<accession>A0A2K9HK73</accession>
<gene>
    <name evidence="1" type="ORF">SAMN06265364_12147</name>
</gene>
<comment type="caution">
    <text evidence="1">The sequence shown here is derived from an EMBL/GenBank/DDBJ whole genome shotgun (WGS) entry which is preliminary data.</text>
</comment>
<evidence type="ECO:0000313" key="1">
    <source>
        <dbReference type="EMBL" id="SNR94351.1"/>
    </source>
</evidence>
<reference evidence="1 2" key="1">
    <citation type="submission" date="2017-06" db="EMBL/GenBank/DDBJ databases">
        <authorList>
            <person name="Varghese N."/>
            <person name="Submissions S."/>
        </authorList>
    </citation>
    <scope>NUCLEOTIDE SEQUENCE [LARGE SCALE GENOMIC DNA]</scope>
    <source>
        <strain evidence="1 2">DSM 26989</strain>
    </source>
</reference>
<dbReference type="InterPro" id="IPR027417">
    <property type="entry name" value="P-loop_NTPase"/>
</dbReference>
<protein>
    <submittedName>
        <fullName evidence="1">Uncharacterized protein</fullName>
    </submittedName>
</protein>
<name>A0A2K9HK73_9BACT</name>
<dbReference type="Proteomes" id="UP000198427">
    <property type="component" value="Unassembled WGS sequence"/>
</dbReference>
<dbReference type="GeneID" id="94029058"/>
<dbReference type="RefSeq" id="WP_089366596.1">
    <property type="nucleotide sequence ID" value="NZ_CP023863.1"/>
</dbReference>
<dbReference type="OrthoDB" id="2046240at2"/>
<keyword evidence="2" id="KW-1185">Reference proteome</keyword>
<proteinExistence type="predicted"/>
<dbReference type="EMBL" id="FZNZ01000021">
    <property type="protein sequence ID" value="SNR94351.1"/>
    <property type="molecule type" value="Genomic_DNA"/>
</dbReference>
<dbReference type="SUPFAM" id="SSF52540">
    <property type="entry name" value="P-loop containing nucleoside triphosphate hydrolases"/>
    <property type="match status" value="1"/>
</dbReference>
<dbReference type="AlphaFoldDB" id="A0A2K9HK73"/>
<sequence length="828" mass="96528">MKLTFIDGEENYQVIENIEARENSIFKDQYVVADKIFNDLMKKGNSRKYCNVLAFCGDRGSGKTSCMMSFIKQRVDVDNSNCFSLPVIDPSFFDENHNIVELVIGQMYAEVQDQKGANNNYNSDVRDDLIILFNSVMIYLKYLAKPDQKENYYDGLQELEALSVGLKLQQEIQQLFGKFLEYVNKETLVITIDDLDLNTNGAYIMAEHVRKYLTNEKSIILLSVKIEQLIDAVDITIQREQNGKSLESYEMAVKYVTKLIPVSSRVNMPGLEEYCNKELSYTFKNDDGQELNEDYHSVKEAVTHSIFWKTGYLFYNSKGRSSLIVPSTLRSLRQLLHMLHGMSLRDKTKPEEHKQNQRQFKRYFFNTWVQQLDIKERRIAQRIANLSSDTSFNKSVLANLSTLSILSENNNFRPLLDPANYSHNVSLGDVMNVLEYLSQNENDKQLQMLVFFIRSVYSIKLYESYDYVTEDINKNLYPENENAVGEIYSSDAIFEHTNNIQRVVNGQYFNFALNSVLPPQLVEGAEPQSRDRRLINGDELIKSIKELGSNRKPEEEVYQTKFRLMEFFMLTVSHLVNIKKRTDNWDAKSNSAIPSYMMPFNSGAKNMVFDILAPFYNLLNTRATYSRFDSHFCPTADDVTIYDFASQQKWSLLNFIQRKNGRNANDYDDEKHASLSDIVIRNAEVLSALMELIRVNRFKGYSSLNVKCIEEFYDSIRNSRMRTYPRSHDERPYEISFSFLSAFHDLLEECNQDDFDNIYGRKLNVKNIVEELFPSQSYAQSTILNTLSTALKDVYKKLSRQEWKQLFPKDQRHKRDHIIEIINHTQRN</sequence>
<organism evidence="1 2">
    <name type="scientific">Prevotella jejuni</name>
    <dbReference type="NCBI Taxonomy" id="1177574"/>
    <lineage>
        <taxon>Bacteria</taxon>
        <taxon>Pseudomonadati</taxon>
        <taxon>Bacteroidota</taxon>
        <taxon>Bacteroidia</taxon>
        <taxon>Bacteroidales</taxon>
        <taxon>Prevotellaceae</taxon>
        <taxon>Prevotella</taxon>
    </lineage>
</organism>
<dbReference type="KEGG" id="pje:CRM71_06480"/>
<evidence type="ECO:0000313" key="2">
    <source>
        <dbReference type="Proteomes" id="UP000198427"/>
    </source>
</evidence>